<dbReference type="SUPFAM" id="SSF52266">
    <property type="entry name" value="SGNH hydrolase"/>
    <property type="match status" value="1"/>
</dbReference>
<evidence type="ECO:0000313" key="5">
    <source>
        <dbReference type="Proteomes" id="UP001205612"/>
    </source>
</evidence>
<dbReference type="PANTHER" id="PTHR43784:SF2">
    <property type="entry name" value="GDSL-LIKE LIPASE_ACYLHYDROLASE, PUTATIVE (AFU_ORTHOLOGUE AFUA_2G00820)-RELATED"/>
    <property type="match status" value="1"/>
</dbReference>
<dbReference type="InterPro" id="IPR036514">
    <property type="entry name" value="SGNH_hydro_sf"/>
</dbReference>
<accession>A0ABT2BCE8</accession>
<dbReference type="RefSeq" id="WP_258783548.1">
    <property type="nucleotide sequence ID" value="NZ_JANUGP010000046.1"/>
</dbReference>
<keyword evidence="2" id="KW-0732">Signal</keyword>
<keyword evidence="5" id="KW-1185">Reference proteome</keyword>
<comment type="caution">
    <text evidence="4">The sequence shown here is derived from an EMBL/GenBank/DDBJ whole genome shotgun (WGS) entry which is preliminary data.</text>
</comment>
<feature type="compositionally biased region" description="Polar residues" evidence="1">
    <location>
        <begin position="162"/>
        <end position="176"/>
    </location>
</feature>
<evidence type="ECO:0000256" key="2">
    <source>
        <dbReference type="SAM" id="SignalP"/>
    </source>
</evidence>
<dbReference type="Pfam" id="PF13472">
    <property type="entry name" value="Lipase_GDSL_2"/>
    <property type="match status" value="1"/>
</dbReference>
<dbReference type="GO" id="GO:0016787">
    <property type="term" value="F:hydrolase activity"/>
    <property type="evidence" value="ECO:0007669"/>
    <property type="project" value="UniProtKB-KW"/>
</dbReference>
<protein>
    <submittedName>
        <fullName evidence="4">SGNH/GDSL hydrolase family protein</fullName>
    </submittedName>
</protein>
<evidence type="ECO:0000313" key="4">
    <source>
        <dbReference type="EMBL" id="MCS0606188.1"/>
    </source>
</evidence>
<dbReference type="PROSITE" id="PS51257">
    <property type="entry name" value="PROKAR_LIPOPROTEIN"/>
    <property type="match status" value="1"/>
</dbReference>
<sequence>MSGRPARVCRLAAALLAATACQTGPARAGEAPAGLTSRVTGVVTWAASADRLGAGTPGRDYRLIVRTSVGGTGLRVRFTNAFGDRPLTLDAVYAGVRQREARLRPGSNRRLTFGGARTVTVPAGSAAWSDPLPGRLPAGTDLAVSLRTPDAAGPATGHPEARQTSYTGQGADTAQESGAGWTGTTGSWWYADAASVRPDDEGTGAVAVLGDSLTDGRESTSGLDRRWPDYLARRLASAGTRLRGVANEGISSNRLLADGAGQAAVHRLERDVLSQPGVRTVFLFEGVNDIRAHTGVTAAGLIAGYRDIARRAHTAGVCVVAATVGPFRDAPEWDPAAEAVRQDVNRYLRTSGDFDRVTDFDRALRDPHDPERIAPLLDGGDHLHPDDRGMRALADAVDLGGLDCRR</sequence>
<organism evidence="4 5">
    <name type="scientific">Streptomyces pyxinicus</name>
    <dbReference type="NCBI Taxonomy" id="2970331"/>
    <lineage>
        <taxon>Bacteria</taxon>
        <taxon>Bacillati</taxon>
        <taxon>Actinomycetota</taxon>
        <taxon>Actinomycetes</taxon>
        <taxon>Kitasatosporales</taxon>
        <taxon>Streptomycetaceae</taxon>
        <taxon>Streptomyces</taxon>
    </lineage>
</organism>
<reference evidence="4 5" key="1">
    <citation type="submission" date="2022-08" db="EMBL/GenBank/DDBJ databases">
        <authorList>
            <person name="Somphong A."/>
            <person name="Phongsopitanun W."/>
        </authorList>
    </citation>
    <scope>NUCLEOTIDE SEQUENCE [LARGE SCALE GENOMIC DNA]</scope>
    <source>
        <strain evidence="4 5">LP11</strain>
    </source>
</reference>
<dbReference type="CDD" id="cd01830">
    <property type="entry name" value="XynE_like"/>
    <property type="match status" value="1"/>
</dbReference>
<dbReference type="Proteomes" id="UP001205612">
    <property type="component" value="Unassembled WGS sequence"/>
</dbReference>
<feature type="region of interest" description="Disordered" evidence="1">
    <location>
        <begin position="148"/>
        <end position="180"/>
    </location>
</feature>
<evidence type="ECO:0000259" key="3">
    <source>
        <dbReference type="Pfam" id="PF13472"/>
    </source>
</evidence>
<feature type="domain" description="SGNH hydrolase-type esterase" evidence="3">
    <location>
        <begin position="208"/>
        <end position="392"/>
    </location>
</feature>
<dbReference type="PANTHER" id="PTHR43784">
    <property type="entry name" value="GDSL-LIKE LIPASE/ACYLHYDROLASE, PUTATIVE (AFU_ORTHOLOGUE AFUA_2G00820)-RELATED"/>
    <property type="match status" value="1"/>
</dbReference>
<feature type="signal peptide" evidence="2">
    <location>
        <begin position="1"/>
        <end position="28"/>
    </location>
</feature>
<dbReference type="EMBL" id="JANUGP010000046">
    <property type="protein sequence ID" value="MCS0606188.1"/>
    <property type="molecule type" value="Genomic_DNA"/>
</dbReference>
<name>A0ABT2BCE8_9ACTN</name>
<dbReference type="InterPro" id="IPR053140">
    <property type="entry name" value="GDSL_Rv0518-like"/>
</dbReference>
<dbReference type="InterPro" id="IPR013830">
    <property type="entry name" value="SGNH_hydro"/>
</dbReference>
<feature type="chain" id="PRO_5046349621" evidence="2">
    <location>
        <begin position="29"/>
        <end position="406"/>
    </location>
</feature>
<gene>
    <name evidence="4" type="ORF">NX794_33995</name>
</gene>
<proteinExistence type="predicted"/>
<evidence type="ECO:0000256" key="1">
    <source>
        <dbReference type="SAM" id="MobiDB-lite"/>
    </source>
</evidence>
<dbReference type="Gene3D" id="3.40.50.1110">
    <property type="entry name" value="SGNH hydrolase"/>
    <property type="match status" value="1"/>
</dbReference>
<keyword evidence="4" id="KW-0378">Hydrolase</keyword>